<dbReference type="Gramene" id="OQU76675">
    <property type="protein sequence ID" value="OQU76675"/>
    <property type="gene ID" value="SORBI_3010G184201"/>
</dbReference>
<dbReference type="AlphaFoldDB" id="A0A1W0VTS9"/>
<accession>A0A1W0VTS9</accession>
<reference evidence="2 3" key="1">
    <citation type="journal article" date="2009" name="Nature">
        <title>The Sorghum bicolor genome and the diversification of grasses.</title>
        <authorList>
            <person name="Paterson A.H."/>
            <person name="Bowers J.E."/>
            <person name="Bruggmann R."/>
            <person name="Dubchak I."/>
            <person name="Grimwood J."/>
            <person name="Gundlach H."/>
            <person name="Haberer G."/>
            <person name="Hellsten U."/>
            <person name="Mitros T."/>
            <person name="Poliakov A."/>
            <person name="Schmutz J."/>
            <person name="Spannagl M."/>
            <person name="Tang H."/>
            <person name="Wang X."/>
            <person name="Wicker T."/>
            <person name="Bharti A.K."/>
            <person name="Chapman J."/>
            <person name="Feltus F.A."/>
            <person name="Gowik U."/>
            <person name="Grigoriev I.V."/>
            <person name="Lyons E."/>
            <person name="Maher C.A."/>
            <person name="Martis M."/>
            <person name="Narechania A."/>
            <person name="Otillar R.P."/>
            <person name="Penning B.W."/>
            <person name="Salamov A.A."/>
            <person name="Wang Y."/>
            <person name="Zhang L."/>
            <person name="Carpita N.C."/>
            <person name="Freeling M."/>
            <person name="Gingle A.R."/>
            <person name="Hash C.T."/>
            <person name="Keller B."/>
            <person name="Klein P."/>
            <person name="Kresovich S."/>
            <person name="McCann M.C."/>
            <person name="Ming R."/>
            <person name="Peterson D.G."/>
            <person name="Mehboob-ur-Rahman"/>
            <person name="Ware D."/>
            <person name="Westhoff P."/>
            <person name="Mayer K.F."/>
            <person name="Messing J."/>
            <person name="Rokhsar D.S."/>
        </authorList>
    </citation>
    <scope>NUCLEOTIDE SEQUENCE [LARGE SCALE GENOMIC DNA]</scope>
    <source>
        <strain evidence="3">cv. BTx623</strain>
    </source>
</reference>
<evidence type="ECO:0000313" key="2">
    <source>
        <dbReference type="EMBL" id="OQU76675.1"/>
    </source>
</evidence>
<feature type="region of interest" description="Disordered" evidence="1">
    <location>
        <begin position="99"/>
        <end position="127"/>
    </location>
</feature>
<sequence>MKRLNQKLIELDGIIRWFRRDPQSIGSGADLLLLQAVAALLRRPAAALLRRVARLPCAPIAIPLLLRRADTGCRRPSPRRPETAPADVLVELLSRKDSPSVGGAGHGCLHLARQGSTSPATTASRSLRRREKRTFIGAVRVAWAALGRRSWPTSEPNSWAASGWRSWPILEWRSWVRFQQTSLAAGDEDRTADQRLSPAARDPLCSRRRPTAGVPSSSWWKPAAGRPSSRHARQWWKRKRRRRMTSTRRAAD</sequence>
<evidence type="ECO:0000256" key="1">
    <source>
        <dbReference type="SAM" id="MobiDB-lite"/>
    </source>
</evidence>
<keyword evidence="3" id="KW-1185">Reference proteome</keyword>
<organism evidence="2 3">
    <name type="scientific">Sorghum bicolor</name>
    <name type="common">Sorghum</name>
    <name type="synonym">Sorghum vulgare</name>
    <dbReference type="NCBI Taxonomy" id="4558"/>
    <lineage>
        <taxon>Eukaryota</taxon>
        <taxon>Viridiplantae</taxon>
        <taxon>Streptophyta</taxon>
        <taxon>Embryophyta</taxon>
        <taxon>Tracheophyta</taxon>
        <taxon>Spermatophyta</taxon>
        <taxon>Magnoliopsida</taxon>
        <taxon>Liliopsida</taxon>
        <taxon>Poales</taxon>
        <taxon>Poaceae</taxon>
        <taxon>PACMAD clade</taxon>
        <taxon>Panicoideae</taxon>
        <taxon>Andropogonodae</taxon>
        <taxon>Andropogoneae</taxon>
        <taxon>Sorghinae</taxon>
        <taxon>Sorghum</taxon>
    </lineage>
</organism>
<feature type="compositionally biased region" description="Polar residues" evidence="1">
    <location>
        <begin position="114"/>
        <end position="125"/>
    </location>
</feature>
<dbReference type="Proteomes" id="UP000000768">
    <property type="component" value="Chromosome 10"/>
</dbReference>
<gene>
    <name evidence="2" type="ORF">SORBI_3010G184201</name>
</gene>
<dbReference type="InParanoid" id="A0A1W0VTS9"/>
<proteinExistence type="predicted"/>
<feature type="compositionally biased region" description="Basic residues" evidence="1">
    <location>
        <begin position="228"/>
        <end position="246"/>
    </location>
</feature>
<name>A0A1W0VTS9_SORBI</name>
<dbReference type="EMBL" id="CM000769">
    <property type="protein sequence ID" value="OQU76675.1"/>
    <property type="molecule type" value="Genomic_DNA"/>
</dbReference>
<evidence type="ECO:0000313" key="3">
    <source>
        <dbReference type="Proteomes" id="UP000000768"/>
    </source>
</evidence>
<reference evidence="3" key="2">
    <citation type="journal article" date="2018" name="Plant J.">
        <title>The Sorghum bicolor reference genome: improved assembly, gene annotations, a transcriptome atlas, and signatures of genome organization.</title>
        <authorList>
            <person name="McCormick R.F."/>
            <person name="Truong S.K."/>
            <person name="Sreedasyam A."/>
            <person name="Jenkins J."/>
            <person name="Shu S."/>
            <person name="Sims D."/>
            <person name="Kennedy M."/>
            <person name="Amirebrahimi M."/>
            <person name="Weers B.D."/>
            <person name="McKinley B."/>
            <person name="Mattison A."/>
            <person name="Morishige D.T."/>
            <person name="Grimwood J."/>
            <person name="Schmutz J."/>
            <person name="Mullet J.E."/>
        </authorList>
    </citation>
    <scope>NUCLEOTIDE SEQUENCE [LARGE SCALE GENOMIC DNA]</scope>
    <source>
        <strain evidence="3">cv. BTx623</strain>
    </source>
</reference>
<feature type="region of interest" description="Disordered" evidence="1">
    <location>
        <begin position="186"/>
        <end position="252"/>
    </location>
</feature>
<protein>
    <submittedName>
        <fullName evidence="2">Uncharacterized protein</fullName>
    </submittedName>
</protein>